<dbReference type="InterPro" id="IPR025164">
    <property type="entry name" value="Toastrack_DUF4097"/>
</dbReference>
<dbReference type="Proteomes" id="UP000195080">
    <property type="component" value="Chromosome"/>
</dbReference>
<feature type="transmembrane region" description="Helical" evidence="1">
    <location>
        <begin position="136"/>
        <end position="154"/>
    </location>
</feature>
<dbReference type="Pfam" id="PF13349">
    <property type="entry name" value="DUF4097"/>
    <property type="match status" value="1"/>
</dbReference>
<keyword evidence="1" id="KW-0812">Transmembrane</keyword>
<dbReference type="RefSeq" id="WP_176332530.1">
    <property type="nucleotide sequence ID" value="NZ_CP147248.1"/>
</dbReference>
<evidence type="ECO:0000256" key="1">
    <source>
        <dbReference type="SAM" id="Phobius"/>
    </source>
</evidence>
<reference evidence="4" key="1">
    <citation type="submission" date="2017-05" db="EMBL/GenBank/DDBJ databases">
        <title>The Genome Sequence of EEnterococcus faecalis 9F2_4866.</title>
        <authorList>
            <consortium name="The Broad Institute Genomics Platform"/>
            <consortium name="The Broad Institute Genomic Center for Infectious Diseases"/>
            <person name="Earl A."/>
            <person name="Manson A."/>
            <person name="Schwartman J."/>
            <person name="Gilmore M."/>
            <person name="Abouelleil A."/>
            <person name="Cao P."/>
            <person name="Chapman S."/>
            <person name="Cusick C."/>
            <person name="Shea T."/>
            <person name="Young S."/>
            <person name="Neafsey D."/>
            <person name="Nusbaum C."/>
            <person name="Birren B."/>
        </authorList>
    </citation>
    <scope>NUCLEOTIDE SEQUENCE [LARGE SCALE GENOMIC DNA]</scope>
    <source>
        <strain evidence="4">12C11_DIV0727</strain>
    </source>
</reference>
<dbReference type="EMBL" id="CP147248">
    <property type="protein sequence ID" value="WYJ86566.1"/>
    <property type="molecule type" value="Genomic_DNA"/>
</dbReference>
<sequence>MEQIKAFFGKLESQFLENDKEAFEDIKEDIMHEIEERRAEGEPYEKIIHSLGTPEDISAAYYEDKRLDKAMKAEQDVIDRDELEKEYKLKRKKVRAKRKRKITLIVLMMTRGILILLSVLFLLMTVFYFVQEQTVVWGPLTAAVFFLAMLLLCYKSITYKWLIGAFGLCSLCASMVIFATNSWFYAGQFFNQTVSVESTSLETLKIKSENPVDFSVIRISKKEKPKVEMTGYLTKKDQKKIVKSTKNSLELTIGKKSQFDWANQLKATQIILYLPEELSQKQVEFQVNEGEISLDHMAIDKLFIAINEGECRLTDINSEKLTVNSRDADIFVRHFFSNITVDNQYGKSILSDGQGDIQIQSTTGLVNVSNISGKKGKLVNKKGKNILASSVIKKLTIQNDEGITVADTQEGDTTIKNGTGKVVLTDMKHHLNISNTTGTIIINEQYPVDTVIESDTGDVKWVQTAEVDTAFDLTSDIGEINNTFKHREGASHQVKINTKSGNIKIISND</sequence>
<gene>
    <name evidence="3" type="ORF">A5866_001650</name>
</gene>
<name>A0ABZ2T5D5_9ENTE</name>
<protein>
    <recommendedName>
        <fullName evidence="2">DUF4097 domain-containing protein</fullName>
    </recommendedName>
</protein>
<proteinExistence type="predicted"/>
<keyword evidence="1" id="KW-1133">Transmembrane helix</keyword>
<evidence type="ECO:0000259" key="2">
    <source>
        <dbReference type="Pfam" id="PF13349"/>
    </source>
</evidence>
<feature type="domain" description="DUF4097" evidence="2">
    <location>
        <begin position="217"/>
        <end position="505"/>
    </location>
</feature>
<reference evidence="3 4" key="2">
    <citation type="submission" date="2024-03" db="EMBL/GenBank/DDBJ databases">
        <title>The Genome Sequence of Enterococcus sp. DIV0727d.</title>
        <authorList>
            <consortium name="The Broad Institute Genomics Platform"/>
            <consortium name="The Broad Institute Microbial Omics Core"/>
            <consortium name="The Broad Institute Genomic Center for Infectious Diseases"/>
            <person name="Earl A."/>
            <person name="Manson A."/>
            <person name="Gilmore M."/>
            <person name="Schwartman J."/>
            <person name="Shea T."/>
            <person name="Abouelleil A."/>
            <person name="Cao P."/>
            <person name="Chapman S."/>
            <person name="Cusick C."/>
            <person name="Young S."/>
            <person name="Neafsey D."/>
            <person name="Nusbaum C."/>
            <person name="Birren B."/>
        </authorList>
    </citation>
    <scope>NUCLEOTIDE SEQUENCE [LARGE SCALE GENOMIC DNA]</scope>
    <source>
        <strain evidence="3 4">12C11_DIV0727</strain>
    </source>
</reference>
<evidence type="ECO:0000313" key="4">
    <source>
        <dbReference type="Proteomes" id="UP000195080"/>
    </source>
</evidence>
<feature type="transmembrane region" description="Helical" evidence="1">
    <location>
        <begin position="102"/>
        <end position="130"/>
    </location>
</feature>
<organism evidence="3 4">
    <name type="scientific">Candidatus Enterococcus lemimoniae</name>
    <dbReference type="NCBI Taxonomy" id="1834167"/>
    <lineage>
        <taxon>Bacteria</taxon>
        <taxon>Bacillati</taxon>
        <taxon>Bacillota</taxon>
        <taxon>Bacilli</taxon>
        <taxon>Lactobacillales</taxon>
        <taxon>Enterococcaceae</taxon>
        <taxon>Enterococcus</taxon>
    </lineage>
</organism>
<keyword evidence="4" id="KW-1185">Reference proteome</keyword>
<evidence type="ECO:0000313" key="3">
    <source>
        <dbReference type="EMBL" id="WYJ86566.1"/>
    </source>
</evidence>
<feature type="transmembrane region" description="Helical" evidence="1">
    <location>
        <begin position="161"/>
        <end position="185"/>
    </location>
</feature>
<keyword evidence="1" id="KW-0472">Membrane</keyword>
<accession>A0ABZ2T5D5</accession>